<dbReference type="FunFam" id="3.30.70.360:FF:000001">
    <property type="entry name" value="N-acetyldiaminopimelate deacetylase"/>
    <property type="match status" value="1"/>
</dbReference>
<dbReference type="SUPFAM" id="SSF53187">
    <property type="entry name" value="Zn-dependent exopeptidases"/>
    <property type="match status" value="1"/>
</dbReference>
<gene>
    <name evidence="3" type="ORF">FB556_0257</name>
</gene>
<sequence>MRSSGLANSYGRALDSAESAYDRMPTWEVVVSVPFLENMDELLARLREVYRQLHQQPELSMQEHKTAERIEAELAHLDVDVQRIGGTGVVAILRNGTGPTVLARADTDALPVDEQTGLDYASQIDGAMHACGHDMHVATLLGAIELLATNKDAWSGTYIGVFQPGEETAQGAQALVDDGLVEKIPKPDVALAQHVMPTEAGTIGTSAGPVLSAGDSLKITVYGRGAHGSMPHNAIDPVVLASSIVMRLQTIVSRETKPGEFAVVTVGALHAGSKSNIISDRAELLLNLRTYDTEVRKNVMTAIERIVRGECQAAGSPKEPEFEYYDQFPLTTNTPDVNTKITEAFTEFFGTDVVYETQPYTASEDFSRLPNAFGIPYTFWFIGSVAPKKYRKAVEAGTVAQDIPANHSPFFAPEIDPTLEIGIQTQVVAALSYLAKD</sequence>
<dbReference type="InterPro" id="IPR011650">
    <property type="entry name" value="Peptidase_M20_dimer"/>
</dbReference>
<protein>
    <submittedName>
        <fullName evidence="3">Hippurate hydrolase</fullName>
    </submittedName>
</protein>
<evidence type="ECO:0000259" key="2">
    <source>
        <dbReference type="Pfam" id="PF07687"/>
    </source>
</evidence>
<reference evidence="3 4" key="1">
    <citation type="submission" date="2019-06" db="EMBL/GenBank/DDBJ databases">
        <title>Sequencing the genomes of 1000 actinobacteria strains.</title>
        <authorList>
            <person name="Klenk H.-P."/>
        </authorList>
    </citation>
    <scope>NUCLEOTIDE SEQUENCE [LARGE SCALE GENOMIC DNA]</scope>
    <source>
        <strain evidence="3 4">DSM 24083</strain>
    </source>
</reference>
<dbReference type="Proteomes" id="UP000319746">
    <property type="component" value="Unassembled WGS sequence"/>
</dbReference>
<dbReference type="Gene3D" id="3.40.630.10">
    <property type="entry name" value="Zn peptidases"/>
    <property type="match status" value="1"/>
</dbReference>
<dbReference type="InterPro" id="IPR036264">
    <property type="entry name" value="Bact_exopeptidase_dim_dom"/>
</dbReference>
<feature type="domain" description="Peptidase M20 dimerisation" evidence="2">
    <location>
        <begin position="216"/>
        <end position="310"/>
    </location>
</feature>
<dbReference type="PANTHER" id="PTHR11014:SF63">
    <property type="entry name" value="METALLOPEPTIDASE, PUTATIVE (AFU_ORTHOLOGUE AFUA_6G09600)-RELATED"/>
    <property type="match status" value="1"/>
</dbReference>
<dbReference type="PANTHER" id="PTHR11014">
    <property type="entry name" value="PEPTIDASE M20 FAMILY MEMBER"/>
    <property type="match status" value="1"/>
</dbReference>
<dbReference type="AlphaFoldDB" id="A0A543AMM9"/>
<comment type="caution">
    <text evidence="3">The sequence shown here is derived from an EMBL/GenBank/DDBJ whole genome shotgun (WGS) entry which is preliminary data.</text>
</comment>
<dbReference type="Pfam" id="PF01546">
    <property type="entry name" value="Peptidase_M20"/>
    <property type="match status" value="1"/>
</dbReference>
<organism evidence="3 4">
    <name type="scientific">Enteractinococcus coprophilus</name>
    <dbReference type="NCBI Taxonomy" id="1027633"/>
    <lineage>
        <taxon>Bacteria</taxon>
        <taxon>Bacillati</taxon>
        <taxon>Actinomycetota</taxon>
        <taxon>Actinomycetes</taxon>
        <taxon>Micrococcales</taxon>
        <taxon>Micrococcaceae</taxon>
    </lineage>
</organism>
<dbReference type="GO" id="GO:0050118">
    <property type="term" value="F:N-acetyldiaminopimelate deacetylase activity"/>
    <property type="evidence" value="ECO:0007669"/>
    <property type="project" value="UniProtKB-ARBA"/>
</dbReference>
<name>A0A543AMM9_9MICC</name>
<dbReference type="Pfam" id="PF07687">
    <property type="entry name" value="M20_dimer"/>
    <property type="match status" value="1"/>
</dbReference>
<dbReference type="SUPFAM" id="SSF55031">
    <property type="entry name" value="Bacterial exopeptidase dimerisation domain"/>
    <property type="match status" value="1"/>
</dbReference>
<evidence type="ECO:0000313" key="4">
    <source>
        <dbReference type="Proteomes" id="UP000319746"/>
    </source>
</evidence>
<dbReference type="EMBL" id="VFOU01000001">
    <property type="protein sequence ID" value="TQL73809.1"/>
    <property type="molecule type" value="Genomic_DNA"/>
</dbReference>
<dbReference type="NCBIfam" id="TIGR01891">
    <property type="entry name" value="amidohydrolases"/>
    <property type="match status" value="1"/>
</dbReference>
<keyword evidence="1 3" id="KW-0378">Hydrolase</keyword>
<dbReference type="InterPro" id="IPR002933">
    <property type="entry name" value="Peptidase_M20"/>
</dbReference>
<keyword evidence="4" id="KW-1185">Reference proteome</keyword>
<dbReference type="GO" id="GO:0019877">
    <property type="term" value="P:diaminopimelate biosynthetic process"/>
    <property type="evidence" value="ECO:0007669"/>
    <property type="project" value="UniProtKB-ARBA"/>
</dbReference>
<dbReference type="InterPro" id="IPR017439">
    <property type="entry name" value="Amidohydrolase"/>
</dbReference>
<evidence type="ECO:0000256" key="1">
    <source>
        <dbReference type="ARBA" id="ARBA00022801"/>
    </source>
</evidence>
<dbReference type="CDD" id="cd05664">
    <property type="entry name" value="M20_Acy1-like"/>
    <property type="match status" value="1"/>
</dbReference>
<evidence type="ECO:0000313" key="3">
    <source>
        <dbReference type="EMBL" id="TQL73809.1"/>
    </source>
</evidence>
<proteinExistence type="predicted"/>
<accession>A0A543AMM9</accession>
<dbReference type="Gene3D" id="3.30.70.360">
    <property type="match status" value="1"/>
</dbReference>